<dbReference type="AlphaFoldDB" id="A0A4Q9KLX7"/>
<dbReference type="RefSeq" id="WP_131172049.1">
    <property type="nucleotide sequence ID" value="NZ_FXTL01000007.1"/>
</dbReference>
<dbReference type="OrthoDB" id="8701357at2"/>
<dbReference type="PANTHER" id="PTHR43190:SF3">
    <property type="entry name" value="N-ACETYL-D-GLUCOSAMINE KINASE"/>
    <property type="match status" value="1"/>
</dbReference>
<dbReference type="SUPFAM" id="SSF53067">
    <property type="entry name" value="Actin-like ATPase domain"/>
    <property type="match status" value="1"/>
</dbReference>
<evidence type="ECO:0000259" key="1">
    <source>
        <dbReference type="Pfam" id="PF01869"/>
    </source>
</evidence>
<dbReference type="Pfam" id="PF01869">
    <property type="entry name" value="BcrAD_BadFG"/>
    <property type="match status" value="1"/>
</dbReference>
<reference evidence="2 3" key="1">
    <citation type="submission" date="2019-01" db="EMBL/GenBank/DDBJ databases">
        <title>Lactibacter flavus gen. nov., sp. nov., a novel bacterium of the family Propionibacteriaceae isolated from raw milk and dairy products.</title>
        <authorList>
            <person name="Huptas C."/>
            <person name="Wenning M."/>
            <person name="Breitenwieser F."/>
            <person name="Doll E."/>
            <person name="Von Neubeck M."/>
            <person name="Busse H.-J."/>
            <person name="Scherer S."/>
        </authorList>
    </citation>
    <scope>NUCLEOTIDE SEQUENCE [LARGE SCALE GENOMIC DNA]</scope>
    <source>
        <strain evidence="2 3">DSM 22130</strain>
    </source>
</reference>
<dbReference type="InterPro" id="IPR002731">
    <property type="entry name" value="ATPase_BadF"/>
</dbReference>
<dbReference type="InterPro" id="IPR052519">
    <property type="entry name" value="Euk-type_GlcNAc_Kinase"/>
</dbReference>
<dbReference type="PANTHER" id="PTHR43190">
    <property type="entry name" value="N-ACETYL-D-GLUCOSAMINE KINASE"/>
    <property type="match status" value="1"/>
</dbReference>
<organism evidence="2 3">
    <name type="scientific">Propioniciclava tarda</name>
    <dbReference type="NCBI Taxonomy" id="433330"/>
    <lineage>
        <taxon>Bacteria</taxon>
        <taxon>Bacillati</taxon>
        <taxon>Actinomycetota</taxon>
        <taxon>Actinomycetes</taxon>
        <taxon>Propionibacteriales</taxon>
        <taxon>Propionibacteriaceae</taxon>
        <taxon>Propioniciclava</taxon>
    </lineage>
</organism>
<accession>A0A4Q9KLX7</accession>
<evidence type="ECO:0000313" key="3">
    <source>
        <dbReference type="Proteomes" id="UP000291933"/>
    </source>
</evidence>
<evidence type="ECO:0000313" key="2">
    <source>
        <dbReference type="EMBL" id="TBT94960.1"/>
    </source>
</evidence>
<dbReference type="InterPro" id="IPR043129">
    <property type="entry name" value="ATPase_NBD"/>
</dbReference>
<proteinExistence type="predicted"/>
<name>A0A4Q9KLX7_PROTD</name>
<comment type="caution">
    <text evidence="2">The sequence shown here is derived from an EMBL/GenBank/DDBJ whole genome shotgun (WGS) entry which is preliminary data.</text>
</comment>
<dbReference type="Gene3D" id="3.30.420.40">
    <property type="match status" value="2"/>
</dbReference>
<sequence>MRTVIAVDAGQQATTTRAATASGLAEMTGPGLDATLPLAPQWADAITALLTKHPDLDAEEVGVSTSPRLRATAHDLLPLLAQTPIRRAAVASNDVAAYLGALGDQHGAVIHASTVTVCVACGPRGSAQVDGWGPHFGDAGSAYWIGRTAIEAALRGYDGRRQLTALTAMLREDFPDLDSAHLGLQSGPGFVARVASYAAKVDALAASDRVSANILDKAAAHLSEAVQAAIRRAGLTGPDSPRVVAVGSVFDSARVRTRFCDYLTLHWPNFALTEPAGDELDGAASLHALSPEHPLFGRVSFAAR</sequence>
<dbReference type="EMBL" id="SDMR01000008">
    <property type="protein sequence ID" value="TBT94960.1"/>
    <property type="molecule type" value="Genomic_DNA"/>
</dbReference>
<gene>
    <name evidence="2" type="ORF">ET996_08090</name>
</gene>
<protein>
    <recommendedName>
        <fullName evidence="1">ATPase BadF/BadG/BcrA/BcrD type domain-containing protein</fullName>
    </recommendedName>
</protein>
<dbReference type="Proteomes" id="UP000291933">
    <property type="component" value="Unassembled WGS sequence"/>
</dbReference>
<keyword evidence="3" id="KW-1185">Reference proteome</keyword>
<feature type="domain" description="ATPase BadF/BadG/BcrA/BcrD type" evidence="1">
    <location>
        <begin position="90"/>
        <end position="264"/>
    </location>
</feature>